<dbReference type="KEGG" id="pabs:JIR001_22580"/>
<dbReference type="PANTHER" id="PTHR19288">
    <property type="entry name" value="4-NITROPHENYLPHOSPHATASE-RELATED"/>
    <property type="match status" value="1"/>
</dbReference>
<evidence type="ECO:0008006" key="3">
    <source>
        <dbReference type="Google" id="ProtNLM"/>
    </source>
</evidence>
<dbReference type="RefSeq" id="WP_212772807.1">
    <property type="nucleotide sequence ID" value="NZ_AP024601.1"/>
</dbReference>
<dbReference type="NCBIfam" id="TIGR01668">
    <property type="entry name" value="YqeG_hyp_ppase"/>
    <property type="match status" value="1"/>
</dbReference>
<proteinExistence type="predicted"/>
<dbReference type="Proteomes" id="UP000677436">
    <property type="component" value="Chromosome"/>
</dbReference>
<name>A0A8D5UFX4_9BACL</name>
<gene>
    <name evidence="1" type="ORF">JIR001_22580</name>
</gene>
<dbReference type="GO" id="GO:0005737">
    <property type="term" value="C:cytoplasm"/>
    <property type="evidence" value="ECO:0007669"/>
    <property type="project" value="TreeGrafter"/>
</dbReference>
<keyword evidence="2" id="KW-1185">Reference proteome</keyword>
<evidence type="ECO:0000313" key="2">
    <source>
        <dbReference type="Proteomes" id="UP000677436"/>
    </source>
</evidence>
<dbReference type="EMBL" id="AP024601">
    <property type="protein sequence ID" value="BCU82475.1"/>
    <property type="molecule type" value="Genomic_DNA"/>
</dbReference>
<accession>A0A8D5UFX4</accession>
<dbReference type="InterPro" id="IPR006549">
    <property type="entry name" value="HAD-SF_hydro_IIIA"/>
</dbReference>
<protein>
    <recommendedName>
        <fullName evidence="3">YqeG family HAD IIIA-type phosphatase</fullName>
    </recommendedName>
</protein>
<sequence>MFKAIVPDLYVQSIYDIDFHQLQRRGVKAAIVDLDNTLVEADRPDATPKLVSWLDQVRGMGFRVMIVSNNTRTRVSRFATPLQIPFIHRAKKPLTRAFKKALRRLETKPEETVVIGDQLFTDVLGAKRMGLFAILVVPISESEGFFTKINRMMERIVFRWMKEKGMLRWGDRP</sequence>
<dbReference type="InterPro" id="IPR006439">
    <property type="entry name" value="HAD-SF_hydro_IA"/>
</dbReference>
<dbReference type="NCBIfam" id="TIGR01549">
    <property type="entry name" value="HAD-SF-IA-v1"/>
    <property type="match status" value="1"/>
</dbReference>
<dbReference type="CDD" id="cd16416">
    <property type="entry name" value="HAD_BsYqeG-like"/>
    <property type="match status" value="1"/>
</dbReference>
<dbReference type="GO" id="GO:0008962">
    <property type="term" value="F:phosphatidylglycerophosphatase activity"/>
    <property type="evidence" value="ECO:0007669"/>
    <property type="project" value="InterPro"/>
</dbReference>
<dbReference type="InterPro" id="IPR023214">
    <property type="entry name" value="HAD_sf"/>
</dbReference>
<organism evidence="1 2">
    <name type="scientific">Polycladomyces abyssicola</name>
    <dbReference type="NCBI Taxonomy" id="1125966"/>
    <lineage>
        <taxon>Bacteria</taxon>
        <taxon>Bacillati</taxon>
        <taxon>Bacillota</taxon>
        <taxon>Bacilli</taxon>
        <taxon>Bacillales</taxon>
        <taxon>Thermoactinomycetaceae</taxon>
        <taxon>Polycladomyces</taxon>
    </lineage>
</organism>
<dbReference type="PANTHER" id="PTHR19288:SF25">
    <property type="entry name" value="PHOSPHATIDYLGLYCEROPHOSPHATASE GEP4, MITOCHONDRIAL"/>
    <property type="match status" value="1"/>
</dbReference>
<dbReference type="Pfam" id="PF00702">
    <property type="entry name" value="Hydrolase"/>
    <property type="match status" value="1"/>
</dbReference>
<dbReference type="Gene3D" id="3.40.50.1000">
    <property type="entry name" value="HAD superfamily/HAD-like"/>
    <property type="match status" value="1"/>
</dbReference>
<dbReference type="NCBIfam" id="TIGR01662">
    <property type="entry name" value="HAD-SF-IIIA"/>
    <property type="match status" value="1"/>
</dbReference>
<reference evidence="1" key="2">
    <citation type="journal article" date="2021" name="Microbiol. Resour. Announc.">
        <title>Complete Genome Sequence of Polycladomyces abyssicola JIR-001T, Isolated from Hemipelagic Sediment in Deep Seawater.</title>
        <authorList>
            <person name="Tsubouchi T."/>
            <person name="Kaneko Y."/>
        </authorList>
    </citation>
    <scope>NUCLEOTIDE SEQUENCE</scope>
    <source>
        <strain evidence="1">JIR-001</strain>
    </source>
</reference>
<dbReference type="AlphaFoldDB" id="A0A8D5UFX4"/>
<reference evidence="1" key="1">
    <citation type="journal article" date="2013" name="Int. J. Syst. Evol. Microbiol.">
        <title>Polycladomyces abyssicola gen. nov., sp. nov., a thermophilic filamentous bacterium isolated from hemipelagic sediment.</title>
        <authorList>
            <person name="Tsubouchi T."/>
            <person name="Shimane Y."/>
            <person name="Mori K."/>
            <person name="Usui K."/>
            <person name="Hiraki T."/>
            <person name="Tame A."/>
            <person name="Uematsu K."/>
            <person name="Maruyama T."/>
            <person name="Hatada Y."/>
        </authorList>
    </citation>
    <scope>NUCLEOTIDE SEQUENCE</scope>
    <source>
        <strain evidence="1">JIR-001</strain>
    </source>
</reference>
<dbReference type="InterPro" id="IPR010021">
    <property type="entry name" value="PGPP1/Gep4"/>
</dbReference>
<evidence type="ECO:0000313" key="1">
    <source>
        <dbReference type="EMBL" id="BCU82475.1"/>
    </source>
</evidence>
<dbReference type="SUPFAM" id="SSF56784">
    <property type="entry name" value="HAD-like"/>
    <property type="match status" value="1"/>
</dbReference>
<dbReference type="InterPro" id="IPR036412">
    <property type="entry name" value="HAD-like_sf"/>
</dbReference>